<feature type="transmembrane region" description="Helical" evidence="1">
    <location>
        <begin position="50"/>
        <end position="69"/>
    </location>
</feature>
<evidence type="ECO:0000313" key="3">
    <source>
        <dbReference type="EMBL" id="EEF21948.1"/>
    </source>
</evidence>
<organism evidence="3 4">
    <name type="scientific">Ricinus communis</name>
    <name type="common">Castor bean</name>
    <dbReference type="NCBI Taxonomy" id="3988"/>
    <lineage>
        <taxon>Eukaryota</taxon>
        <taxon>Viridiplantae</taxon>
        <taxon>Streptophyta</taxon>
        <taxon>Embryophyta</taxon>
        <taxon>Tracheophyta</taxon>
        <taxon>Spermatophyta</taxon>
        <taxon>Magnoliopsida</taxon>
        <taxon>eudicotyledons</taxon>
        <taxon>Gunneridae</taxon>
        <taxon>Pentapetalae</taxon>
        <taxon>rosids</taxon>
        <taxon>fabids</taxon>
        <taxon>Malpighiales</taxon>
        <taxon>Euphorbiaceae</taxon>
        <taxon>Acalyphoideae</taxon>
        <taxon>Acalypheae</taxon>
        <taxon>Ricinus</taxon>
    </lineage>
</organism>
<evidence type="ECO:0000256" key="1">
    <source>
        <dbReference type="SAM" id="Phobius"/>
    </source>
</evidence>
<dbReference type="InterPro" id="IPR002656">
    <property type="entry name" value="Acyl_transf_3_dom"/>
</dbReference>
<reference evidence="4" key="1">
    <citation type="journal article" date="2010" name="Nat. Biotechnol.">
        <title>Draft genome sequence of the oilseed species Ricinus communis.</title>
        <authorList>
            <person name="Chan A.P."/>
            <person name="Crabtree J."/>
            <person name="Zhao Q."/>
            <person name="Lorenzi H."/>
            <person name="Orvis J."/>
            <person name="Puiu D."/>
            <person name="Melake-Berhan A."/>
            <person name="Jones K.M."/>
            <person name="Redman J."/>
            <person name="Chen G."/>
            <person name="Cahoon E.B."/>
            <person name="Gedil M."/>
            <person name="Stanke M."/>
            <person name="Haas B.J."/>
            <person name="Wortman J.R."/>
            <person name="Fraser-Liggett C.M."/>
            <person name="Ravel J."/>
            <person name="Rabinowicz P.D."/>
        </authorList>
    </citation>
    <scope>NUCLEOTIDE SEQUENCE [LARGE SCALE GENOMIC DNA]</scope>
    <source>
        <strain evidence="4">cv. Hale</strain>
    </source>
</reference>
<sequence length="161" mass="17825">MPYVFLGYLFQRTALKGKIVLLAWTGSFIAVTMVLLGIHVEQDMKNNLYGIPYLSFALALCLILAFMHFNSYLSRVKVIGPVFASLGQYSMGIMFLHMPVAVAMRNWLPTYGETIRFIAAVALSYGIARALDRFSLTRSIFLGAARPVAPSVRKIVSPVAT</sequence>
<dbReference type="EMBL" id="EQ998432">
    <property type="protein sequence ID" value="EEF21948.1"/>
    <property type="molecule type" value="Genomic_DNA"/>
</dbReference>
<keyword evidence="1" id="KW-0472">Membrane</keyword>
<dbReference type="GO" id="GO:0016747">
    <property type="term" value="F:acyltransferase activity, transferring groups other than amino-acyl groups"/>
    <property type="evidence" value="ECO:0007669"/>
    <property type="project" value="InterPro"/>
</dbReference>
<dbReference type="AlphaFoldDB" id="B9TQB6"/>
<accession>B9TQB6</accession>
<gene>
    <name evidence="3" type="ORF">RCOM_2109680</name>
</gene>
<evidence type="ECO:0000259" key="2">
    <source>
        <dbReference type="Pfam" id="PF01757"/>
    </source>
</evidence>
<dbReference type="Proteomes" id="UP000008311">
    <property type="component" value="Unassembled WGS sequence"/>
</dbReference>
<name>B9TQB6_RICCO</name>
<dbReference type="InParanoid" id="B9TQB6"/>
<feature type="transmembrane region" description="Helical" evidence="1">
    <location>
        <begin position="19"/>
        <end position="38"/>
    </location>
</feature>
<keyword evidence="1" id="KW-1133">Transmembrane helix</keyword>
<evidence type="ECO:0000313" key="4">
    <source>
        <dbReference type="Proteomes" id="UP000008311"/>
    </source>
</evidence>
<dbReference type="Pfam" id="PF01757">
    <property type="entry name" value="Acyl_transf_3"/>
    <property type="match status" value="1"/>
</dbReference>
<feature type="domain" description="Acyltransferase 3" evidence="2">
    <location>
        <begin position="1"/>
        <end position="128"/>
    </location>
</feature>
<feature type="transmembrane region" description="Helical" evidence="1">
    <location>
        <begin position="81"/>
        <end position="102"/>
    </location>
</feature>
<keyword evidence="1" id="KW-0812">Transmembrane</keyword>
<proteinExistence type="predicted"/>
<keyword evidence="4" id="KW-1185">Reference proteome</keyword>
<protein>
    <recommendedName>
        <fullName evidence="2">Acyltransferase 3 domain-containing protein</fullName>
    </recommendedName>
</protein>